<reference evidence="1" key="1">
    <citation type="journal article" date="2014" name="Front. Microbiol.">
        <title>High frequency of phylogenetically diverse reductive dehalogenase-homologous genes in deep subseafloor sedimentary metagenomes.</title>
        <authorList>
            <person name="Kawai M."/>
            <person name="Futagami T."/>
            <person name="Toyoda A."/>
            <person name="Takaki Y."/>
            <person name="Nishi S."/>
            <person name="Hori S."/>
            <person name="Arai W."/>
            <person name="Tsubouchi T."/>
            <person name="Morono Y."/>
            <person name="Uchiyama I."/>
            <person name="Ito T."/>
            <person name="Fujiyama A."/>
            <person name="Inagaki F."/>
            <person name="Takami H."/>
        </authorList>
    </citation>
    <scope>NUCLEOTIDE SEQUENCE</scope>
    <source>
        <strain evidence="1">Expedition CK06-06</strain>
    </source>
</reference>
<name>X1KRS6_9ZZZZ</name>
<organism evidence="1">
    <name type="scientific">marine sediment metagenome</name>
    <dbReference type="NCBI Taxonomy" id="412755"/>
    <lineage>
        <taxon>unclassified sequences</taxon>
        <taxon>metagenomes</taxon>
        <taxon>ecological metagenomes</taxon>
    </lineage>
</organism>
<dbReference type="InterPro" id="IPR050683">
    <property type="entry name" value="Bact_Polysacc_Export_ATP-bd"/>
</dbReference>
<evidence type="ECO:0000313" key="1">
    <source>
        <dbReference type="EMBL" id="GAH84698.1"/>
    </source>
</evidence>
<feature type="non-terminal residue" evidence="1">
    <location>
        <position position="1"/>
    </location>
</feature>
<dbReference type="AlphaFoldDB" id="X1KRS6"/>
<dbReference type="PANTHER" id="PTHR46743">
    <property type="entry name" value="TEICHOIC ACIDS EXPORT ATP-BINDING PROTEIN TAGH"/>
    <property type="match status" value="1"/>
</dbReference>
<feature type="non-terminal residue" evidence="1">
    <location>
        <position position="250"/>
    </location>
</feature>
<protein>
    <recommendedName>
        <fullName evidence="2">Wzt C-terminal domain-containing protein</fullName>
    </recommendedName>
</protein>
<proteinExistence type="predicted"/>
<sequence length="250" mass="27932">PELTGRENIYLSGAILGMSKREMDGKFDKIVDFSGIEKFIDTPAKRYSSGMWVRLGFAVAAHLEPEILLVDEVLAVGDAQFQKKCLGKMDNVAREGRTVLFVSHNMAAIKALVNRCLLIDQGKLELDGDVHSVVERYLMSSTKNEKNIRFADRKRESHCSLRAKIVGITVIADGKENPEQIDSKKPFTVRLTIYSSSESNIRCSAKITICDDFQPLIWLDSGALQNKQYIIEKGITQIECLISPTNLYSG</sequence>
<dbReference type="EMBL" id="BARU01037118">
    <property type="protein sequence ID" value="GAH84698.1"/>
    <property type="molecule type" value="Genomic_DNA"/>
</dbReference>
<gene>
    <name evidence="1" type="ORF">S03H2_57884</name>
</gene>
<dbReference type="Gene3D" id="3.40.50.300">
    <property type="entry name" value="P-loop containing nucleotide triphosphate hydrolases"/>
    <property type="match status" value="1"/>
</dbReference>
<dbReference type="PANTHER" id="PTHR46743:SF2">
    <property type="entry name" value="TEICHOIC ACIDS EXPORT ATP-BINDING PROTEIN TAGH"/>
    <property type="match status" value="1"/>
</dbReference>
<dbReference type="SUPFAM" id="SSF52540">
    <property type="entry name" value="P-loop containing nucleoside triphosphate hydrolases"/>
    <property type="match status" value="1"/>
</dbReference>
<accession>X1KRS6</accession>
<evidence type="ECO:0008006" key="2">
    <source>
        <dbReference type="Google" id="ProtNLM"/>
    </source>
</evidence>
<comment type="caution">
    <text evidence="1">The sequence shown here is derived from an EMBL/GenBank/DDBJ whole genome shotgun (WGS) entry which is preliminary data.</text>
</comment>
<dbReference type="InterPro" id="IPR027417">
    <property type="entry name" value="P-loop_NTPase"/>
</dbReference>